<dbReference type="AlphaFoldDB" id="A0AAD9ZBA2"/>
<protein>
    <submittedName>
        <fullName evidence="1">Uncharacterized protein</fullName>
    </submittedName>
</protein>
<evidence type="ECO:0000313" key="2">
    <source>
        <dbReference type="Proteomes" id="UP001276659"/>
    </source>
</evidence>
<accession>A0AAD9ZBA2</accession>
<evidence type="ECO:0000313" key="1">
    <source>
        <dbReference type="EMBL" id="KAK3173152.1"/>
    </source>
</evidence>
<dbReference type="EMBL" id="JASNWA010000007">
    <property type="protein sequence ID" value="KAK3173152.1"/>
    <property type="molecule type" value="Genomic_DNA"/>
</dbReference>
<comment type="caution">
    <text evidence="1">The sequence shown here is derived from an EMBL/GenBank/DDBJ whole genome shotgun (WGS) entry which is preliminary data.</text>
</comment>
<name>A0AAD9ZBA2_9LECA</name>
<dbReference type="Proteomes" id="UP001276659">
    <property type="component" value="Unassembled WGS sequence"/>
</dbReference>
<keyword evidence="2" id="KW-1185">Reference proteome</keyword>
<sequence length="216" mass="24904">MPLARRPGVPELKYRGKRQEPGRIVHEDSSVILENVERSILELNVEDFAAFMSLLNRSSNIQLHIYIKICNVVRLRPFSMPNVSRGIPWTGLNGRLWLEDVAESIWNATQIQFAVDDTYLASLQPMEIGTIDANTQKAEDFVRDPGLRQQVHDLPPEVYRMIADSFFQTCFGPRRVSPQYELFTSNVFEALNRELYNKILELILVGEYLGHRNREG</sequence>
<gene>
    <name evidence="1" type="ORF">OEA41_006481</name>
</gene>
<organism evidence="1 2">
    <name type="scientific">Lepraria neglecta</name>
    <dbReference type="NCBI Taxonomy" id="209136"/>
    <lineage>
        <taxon>Eukaryota</taxon>
        <taxon>Fungi</taxon>
        <taxon>Dikarya</taxon>
        <taxon>Ascomycota</taxon>
        <taxon>Pezizomycotina</taxon>
        <taxon>Lecanoromycetes</taxon>
        <taxon>OSLEUM clade</taxon>
        <taxon>Lecanoromycetidae</taxon>
        <taxon>Lecanorales</taxon>
        <taxon>Lecanorineae</taxon>
        <taxon>Stereocaulaceae</taxon>
        <taxon>Lepraria</taxon>
    </lineage>
</organism>
<reference evidence="1" key="1">
    <citation type="submission" date="2022-11" db="EMBL/GenBank/DDBJ databases">
        <title>Chromosomal genome sequence assembly and mating type (MAT) locus characterization of the leprose asexual lichenized fungus Lepraria neglecta (Nyl.) Erichsen.</title>
        <authorList>
            <person name="Allen J.L."/>
            <person name="Pfeffer B."/>
        </authorList>
    </citation>
    <scope>NUCLEOTIDE SEQUENCE</scope>
    <source>
        <strain evidence="1">Allen 5258</strain>
    </source>
</reference>
<proteinExistence type="predicted"/>